<reference evidence="6" key="1">
    <citation type="submission" date="2022-10" db="EMBL/GenBank/DDBJ databases">
        <title>The WGS of Solirubrobacter ginsenosidimutans DSM 21036.</title>
        <authorList>
            <person name="Jiang Z."/>
        </authorList>
    </citation>
    <scope>NUCLEOTIDE SEQUENCE</scope>
    <source>
        <strain evidence="6">DSM 21036</strain>
    </source>
</reference>
<dbReference type="Pfam" id="PF00440">
    <property type="entry name" value="TetR_N"/>
    <property type="match status" value="1"/>
</dbReference>
<dbReference type="InterPro" id="IPR036271">
    <property type="entry name" value="Tet_transcr_reg_TetR-rel_C_sf"/>
</dbReference>
<feature type="DNA-binding region" description="H-T-H motif" evidence="4">
    <location>
        <begin position="40"/>
        <end position="59"/>
    </location>
</feature>
<keyword evidence="3" id="KW-0804">Transcription</keyword>
<evidence type="ECO:0000256" key="1">
    <source>
        <dbReference type="ARBA" id="ARBA00023015"/>
    </source>
</evidence>
<dbReference type="SUPFAM" id="SSF48498">
    <property type="entry name" value="Tetracyclin repressor-like, C-terminal domain"/>
    <property type="match status" value="1"/>
</dbReference>
<dbReference type="EMBL" id="JAPDOD010000001">
    <property type="protein sequence ID" value="MDA0158945.1"/>
    <property type="molecule type" value="Genomic_DNA"/>
</dbReference>
<dbReference type="SUPFAM" id="SSF46689">
    <property type="entry name" value="Homeodomain-like"/>
    <property type="match status" value="1"/>
</dbReference>
<dbReference type="PANTHER" id="PTHR30055:SF234">
    <property type="entry name" value="HTH-TYPE TRANSCRIPTIONAL REGULATOR BETI"/>
    <property type="match status" value="1"/>
</dbReference>
<evidence type="ECO:0000256" key="2">
    <source>
        <dbReference type="ARBA" id="ARBA00023125"/>
    </source>
</evidence>
<keyword evidence="1" id="KW-0805">Transcription regulation</keyword>
<proteinExistence type="predicted"/>
<evidence type="ECO:0000256" key="4">
    <source>
        <dbReference type="PROSITE-ProRule" id="PRU00335"/>
    </source>
</evidence>
<accession>A0A9X3MPN1</accession>
<sequence length="196" mass="20715">MPAHHATTPDPPRRRADAERSIARILDAAVDALAGDPEASMAQVARQAGVVRATIYVHFPTREALLEAVTHRAIAEVARVIDAAEPDRGPPAEALGRVVTETWRTLGRYHALVAVNTEQHGAEALRDRHASVLDKLHPLIERGQADGSFRSDVPVAWHLSMLLALMHAAGAELGAGRIGEADAGPALAATILGALA</sequence>
<gene>
    <name evidence="6" type="ORF">OM076_01610</name>
</gene>
<dbReference type="RefSeq" id="WP_270037579.1">
    <property type="nucleotide sequence ID" value="NZ_JAPDOD010000001.1"/>
</dbReference>
<organism evidence="6 7">
    <name type="scientific">Solirubrobacter ginsenosidimutans</name>
    <dbReference type="NCBI Taxonomy" id="490573"/>
    <lineage>
        <taxon>Bacteria</taxon>
        <taxon>Bacillati</taxon>
        <taxon>Actinomycetota</taxon>
        <taxon>Thermoleophilia</taxon>
        <taxon>Solirubrobacterales</taxon>
        <taxon>Solirubrobacteraceae</taxon>
        <taxon>Solirubrobacter</taxon>
    </lineage>
</organism>
<dbReference type="Proteomes" id="UP001149140">
    <property type="component" value="Unassembled WGS sequence"/>
</dbReference>
<dbReference type="GO" id="GO:0000976">
    <property type="term" value="F:transcription cis-regulatory region binding"/>
    <property type="evidence" value="ECO:0007669"/>
    <property type="project" value="TreeGrafter"/>
</dbReference>
<keyword evidence="7" id="KW-1185">Reference proteome</keyword>
<name>A0A9X3MPN1_9ACTN</name>
<evidence type="ECO:0000256" key="3">
    <source>
        <dbReference type="ARBA" id="ARBA00023163"/>
    </source>
</evidence>
<dbReference type="GO" id="GO:0003700">
    <property type="term" value="F:DNA-binding transcription factor activity"/>
    <property type="evidence" value="ECO:0007669"/>
    <property type="project" value="TreeGrafter"/>
</dbReference>
<feature type="domain" description="HTH tetR-type" evidence="5">
    <location>
        <begin position="19"/>
        <end position="77"/>
    </location>
</feature>
<dbReference type="AlphaFoldDB" id="A0A9X3MPN1"/>
<dbReference type="InterPro" id="IPR009057">
    <property type="entry name" value="Homeodomain-like_sf"/>
</dbReference>
<dbReference type="InterPro" id="IPR001647">
    <property type="entry name" value="HTH_TetR"/>
</dbReference>
<keyword evidence="2 4" id="KW-0238">DNA-binding</keyword>
<protein>
    <submittedName>
        <fullName evidence="6">TetR/AcrR family transcriptional regulator</fullName>
    </submittedName>
</protein>
<dbReference type="InterPro" id="IPR050109">
    <property type="entry name" value="HTH-type_TetR-like_transc_reg"/>
</dbReference>
<evidence type="ECO:0000313" key="7">
    <source>
        <dbReference type="Proteomes" id="UP001149140"/>
    </source>
</evidence>
<evidence type="ECO:0000259" key="5">
    <source>
        <dbReference type="PROSITE" id="PS50977"/>
    </source>
</evidence>
<evidence type="ECO:0000313" key="6">
    <source>
        <dbReference type="EMBL" id="MDA0158945.1"/>
    </source>
</evidence>
<dbReference type="Gene3D" id="1.10.357.10">
    <property type="entry name" value="Tetracycline Repressor, domain 2"/>
    <property type="match status" value="1"/>
</dbReference>
<dbReference type="PANTHER" id="PTHR30055">
    <property type="entry name" value="HTH-TYPE TRANSCRIPTIONAL REGULATOR RUTR"/>
    <property type="match status" value="1"/>
</dbReference>
<dbReference type="PROSITE" id="PS50977">
    <property type="entry name" value="HTH_TETR_2"/>
    <property type="match status" value="1"/>
</dbReference>
<comment type="caution">
    <text evidence="6">The sequence shown here is derived from an EMBL/GenBank/DDBJ whole genome shotgun (WGS) entry which is preliminary data.</text>
</comment>